<evidence type="ECO:0000256" key="2">
    <source>
        <dbReference type="SAM" id="SignalP"/>
    </source>
</evidence>
<feature type="coiled-coil region" evidence="1">
    <location>
        <begin position="432"/>
        <end position="459"/>
    </location>
</feature>
<name>C5BSC9_TERTT</name>
<evidence type="ECO:0000313" key="3">
    <source>
        <dbReference type="EMBL" id="ACR13640.1"/>
    </source>
</evidence>
<dbReference type="AlphaFoldDB" id="C5BSC9"/>
<dbReference type="KEGG" id="ttu:TERTU_3747"/>
<dbReference type="EMBL" id="CP001614">
    <property type="protein sequence ID" value="ACR13640.1"/>
    <property type="molecule type" value="Genomic_DNA"/>
</dbReference>
<dbReference type="Gene3D" id="1.25.40.10">
    <property type="entry name" value="Tetratricopeptide repeat domain"/>
    <property type="match status" value="2"/>
</dbReference>
<keyword evidence="2" id="KW-0732">Signal</keyword>
<dbReference type="eggNOG" id="COG0457">
    <property type="taxonomic scope" value="Bacteria"/>
</dbReference>
<dbReference type="SUPFAM" id="SSF48452">
    <property type="entry name" value="TPR-like"/>
    <property type="match status" value="1"/>
</dbReference>
<accession>C5BSC9</accession>
<keyword evidence="4" id="KW-1185">Reference proteome</keyword>
<feature type="signal peptide" evidence="2">
    <location>
        <begin position="1"/>
        <end position="25"/>
    </location>
</feature>
<evidence type="ECO:0000256" key="1">
    <source>
        <dbReference type="SAM" id="Coils"/>
    </source>
</evidence>
<dbReference type="OrthoDB" id="6072288at2"/>
<dbReference type="Proteomes" id="UP000009080">
    <property type="component" value="Chromosome"/>
</dbReference>
<gene>
    <name evidence="3" type="ordered locus">TERTU_3747</name>
</gene>
<dbReference type="STRING" id="377629.TERTU_3747"/>
<keyword evidence="1" id="KW-0175">Coiled coil</keyword>
<dbReference type="RefSeq" id="WP_015819755.1">
    <property type="nucleotide sequence ID" value="NC_012997.1"/>
</dbReference>
<dbReference type="HOGENOM" id="CLU_029512_0_0_6"/>
<organism evidence="3 4">
    <name type="scientific">Teredinibacter turnerae (strain ATCC 39867 / T7901)</name>
    <dbReference type="NCBI Taxonomy" id="377629"/>
    <lineage>
        <taxon>Bacteria</taxon>
        <taxon>Pseudomonadati</taxon>
        <taxon>Pseudomonadota</taxon>
        <taxon>Gammaproteobacteria</taxon>
        <taxon>Cellvibrionales</taxon>
        <taxon>Cellvibrionaceae</taxon>
        <taxon>Teredinibacter</taxon>
    </lineage>
</organism>
<reference evidence="3 4" key="1">
    <citation type="journal article" date="2009" name="PLoS ONE">
        <title>The complete genome of Teredinibacter turnerae T7901: an intracellular endosymbiont of marine wood-boring bivalves (shipworms).</title>
        <authorList>
            <person name="Yang J.C."/>
            <person name="Madupu R."/>
            <person name="Durkin A.S."/>
            <person name="Ekborg N.A."/>
            <person name="Pedamallu C.S."/>
            <person name="Hostetler J.B."/>
            <person name="Radune D."/>
            <person name="Toms B.S."/>
            <person name="Henrissat B."/>
            <person name="Coutinho P.M."/>
            <person name="Schwarz S."/>
            <person name="Field L."/>
            <person name="Trindade-Silva A.E."/>
            <person name="Soares C.A.G."/>
            <person name="Elshahawi S."/>
            <person name="Hanora A."/>
            <person name="Schmidt E.W."/>
            <person name="Haygood M.G."/>
            <person name="Posfai J."/>
            <person name="Benner J."/>
            <person name="Madinger C."/>
            <person name="Nove J."/>
            <person name="Anton B."/>
            <person name="Chaudhary K."/>
            <person name="Foster J."/>
            <person name="Holman A."/>
            <person name="Kumar S."/>
            <person name="Lessard P.A."/>
            <person name="Luyten Y.A."/>
            <person name="Slatko B."/>
            <person name="Wood N."/>
            <person name="Wu B."/>
            <person name="Teplitski M."/>
            <person name="Mougous J.D."/>
            <person name="Ward N."/>
            <person name="Eisen J.A."/>
            <person name="Badger J.H."/>
            <person name="Distel D.L."/>
        </authorList>
    </citation>
    <scope>NUCLEOTIDE SEQUENCE [LARGE SCALE GENOMIC DNA]</scope>
    <source>
        <strain evidence="4">ATCC 39867 / T7901</strain>
    </source>
</reference>
<sequence>MGAVTRFYLQLFLLCSIAVSSSAIAEKDEPLTHVADLRYGVALYHYYQSEYLDGLTELLIAKERGGIQGHGDNPDIMEGGFALAYGLERYAADIFTDVLDGNVPENAQVAAWYYLARMRYMRGDWSGADYSLEQVAKIASRDKKSTRNIESDLSAQKVNLLIKQNDFAGAEDELKRDKVDEDWLPYLQFNLASLAARQQNFADAIKYYKKLADKEFPTEEYRALYDKAMTAAGYCFLLTGEHRKAMRQFSKVRLESPLVGRALLGYGWAATEIGLYREALSAWQKLAQADLVDENSQEALMAVPYAYEKMSLDGIALQQYKTAVSGFEAEIARLDDVIANLSGDSLLEALEIESADGIDWLNYQEKNQLSPTSTYLVALYAREDFQMRIQQMRELLTLQKNNREWQSKMAFYSAMLDERAADRDNKSGLLAKDKLAWQISDLEDARKNLSQQIERIGAEKDYFALAQGDEADLIKRTERSLARVPYLRDEDPFIEDSAEALRRYYGILLWQASEKFTDRLWRAVKTLNSLDSTIVELKKNYHAVEDILQSAPDLAPYRARINDAQVKLEAQSAEVDLAVAAAKADLRTQVVGTLSQQRDRIQSYLAQSRLSVARLYDKSLKHSDVRVLEQKTEAEMERDK</sequence>
<feature type="chain" id="PRO_5002947127" evidence="2">
    <location>
        <begin position="26"/>
        <end position="640"/>
    </location>
</feature>
<dbReference type="InterPro" id="IPR011990">
    <property type="entry name" value="TPR-like_helical_dom_sf"/>
</dbReference>
<proteinExistence type="predicted"/>
<evidence type="ECO:0000313" key="4">
    <source>
        <dbReference type="Proteomes" id="UP000009080"/>
    </source>
</evidence>
<protein>
    <submittedName>
        <fullName evidence="3">Tetratricopeptide repeat domain protein</fullName>
    </submittedName>
</protein>